<reference evidence="1" key="1">
    <citation type="journal article" date="2021" name="Proc. Natl. Acad. Sci. U.S.A.">
        <title>A Catalog of Tens of Thousands of Viruses from Human Metagenomes Reveals Hidden Associations with Chronic Diseases.</title>
        <authorList>
            <person name="Tisza M.J."/>
            <person name="Buck C.B."/>
        </authorList>
    </citation>
    <scope>NUCLEOTIDE SEQUENCE</scope>
    <source>
        <strain evidence="1">Ctz6O13</strain>
    </source>
</reference>
<sequence length="604" mass="65212">MAGDLMMFGKSYNKVGNNEAHLCLYTAGDVSVKTANRFVPLFKNGKLAVDDATELFAVGSEEEITKNGVYVVSSTNSSGKETKSVYVCVDGIKMLLSTGTGSYLSYDTVQDLKPEEFIQASENMGLYFKTLEEAKSKEIQQGLVYVLDTGSLYKVIKGEFSEIKTDRHDGGEHGENQDTITVGNIFVNGKDSLISGESQLSFQISGTEYLMFRGNQVFLSRDMVIGRNAVLQSEGAERGRSGFMMYKKNDETFLEVDNLILHKSTTKYEPQLFTAYVGTSVKNLITDASASATPGMLSLGLKYKNAFKAGDYVLLHVGNDNRLSLQGFVTMETIGGQQKNVLKVEASLESSPTQTVSVKAHVFYNSDTGMKDTTVTISIPPTVLDPVTHGQVPNKIGVSDTIPDGISVSAFQDVEILAGDANIYYGNIAGGTFPSPIVGTVSSVSPFTVNFPSLPNSVEGVLRGLKYATLYKIGDSLSPVRILYHEGNVLSFRECTVSGGKLMMETKTQVGDLSSVNKPKPVGSTVPDIPFDGLGIYSDNLNAVQPHFYGCVFEKVGGTEYPVYGAGLNAPNSGFDGSQYDAVVPNIAWIKKLIKKAIDDSKTP</sequence>
<name>A0A8S5TKA9_9CAUD</name>
<organism evidence="1">
    <name type="scientific">Podoviridae sp. ctz6O13</name>
    <dbReference type="NCBI Taxonomy" id="2827757"/>
    <lineage>
        <taxon>Viruses</taxon>
        <taxon>Duplodnaviria</taxon>
        <taxon>Heunggongvirae</taxon>
        <taxon>Uroviricota</taxon>
        <taxon>Caudoviricetes</taxon>
    </lineage>
</organism>
<evidence type="ECO:0000313" key="1">
    <source>
        <dbReference type="EMBL" id="DAF63717.1"/>
    </source>
</evidence>
<protein>
    <submittedName>
        <fullName evidence="1">Uncharacterized protein</fullName>
    </submittedName>
</protein>
<proteinExistence type="predicted"/>
<dbReference type="EMBL" id="BK032843">
    <property type="protein sequence ID" value="DAF63717.1"/>
    <property type="molecule type" value="Genomic_DNA"/>
</dbReference>
<accession>A0A8S5TKA9</accession>